<dbReference type="PANTHER" id="PTHR30146">
    <property type="entry name" value="LACI-RELATED TRANSCRIPTIONAL REPRESSOR"/>
    <property type="match status" value="1"/>
</dbReference>
<dbReference type="SMART" id="SM00354">
    <property type="entry name" value="HTH_LACI"/>
    <property type="match status" value="1"/>
</dbReference>
<gene>
    <name evidence="5" type="ORF">ACFFJG_12110</name>
</gene>
<dbReference type="Pfam" id="PF13377">
    <property type="entry name" value="Peripla_BP_3"/>
    <property type="match status" value="1"/>
</dbReference>
<keyword evidence="1" id="KW-0805">Transcription regulation</keyword>
<protein>
    <submittedName>
        <fullName evidence="5">LacI family DNA-binding transcriptional regulator</fullName>
    </submittedName>
</protein>
<dbReference type="SUPFAM" id="SSF47413">
    <property type="entry name" value="lambda repressor-like DNA-binding domains"/>
    <property type="match status" value="1"/>
</dbReference>
<organism evidence="5 6">
    <name type="scientific">Nocardioides zeicaulis</name>
    <dbReference type="NCBI Taxonomy" id="1776857"/>
    <lineage>
        <taxon>Bacteria</taxon>
        <taxon>Bacillati</taxon>
        <taxon>Actinomycetota</taxon>
        <taxon>Actinomycetes</taxon>
        <taxon>Propionibacteriales</taxon>
        <taxon>Nocardioidaceae</taxon>
        <taxon>Nocardioides</taxon>
    </lineage>
</organism>
<dbReference type="GO" id="GO:0003677">
    <property type="term" value="F:DNA binding"/>
    <property type="evidence" value="ECO:0007669"/>
    <property type="project" value="UniProtKB-KW"/>
</dbReference>
<dbReference type="InterPro" id="IPR010982">
    <property type="entry name" value="Lambda_DNA-bd_dom_sf"/>
</dbReference>
<reference evidence="5 6" key="1">
    <citation type="submission" date="2024-09" db="EMBL/GenBank/DDBJ databases">
        <authorList>
            <person name="Sun Q."/>
            <person name="Mori K."/>
        </authorList>
    </citation>
    <scope>NUCLEOTIDE SEQUENCE [LARGE SCALE GENOMIC DNA]</scope>
    <source>
        <strain evidence="5 6">CCM 8654</strain>
    </source>
</reference>
<dbReference type="Proteomes" id="UP001589698">
    <property type="component" value="Unassembled WGS sequence"/>
</dbReference>
<dbReference type="EMBL" id="JBHLXH010000001">
    <property type="protein sequence ID" value="MFC0223226.1"/>
    <property type="molecule type" value="Genomic_DNA"/>
</dbReference>
<sequence length="337" mass="36205">MARASSVKDVAARAGVSLGTVSNVLNRPERVSPATRSRVEDAMRELGFVRNESARQLRAGHSRTLAYVLLDARNPFFTDVAEGAERAAEDAGLSLFLCHSDNRATRESDYLAHLVEQRVQGVLVTPVDPQAQVLSDVRRNGTPLVIVDRTRQDEAFCSVAVDDVLGGRLAVEHLVERGHTRVAFIGGPETIGQVRDRLAGARGAWADAGLPDDQLTVVATEGLTVVEGRSAGERVMGMSNRVRPTAAFCANDLLALGLLQQLSTAGASVPGDLAIVGYDDIEYAAAAAVPLTSVRQPRQELGRRATELVLDEAENPDHHHQQLVFTPELVARRSTLG</sequence>
<dbReference type="PANTHER" id="PTHR30146:SF109">
    <property type="entry name" value="HTH-TYPE TRANSCRIPTIONAL REGULATOR GALS"/>
    <property type="match status" value="1"/>
</dbReference>
<dbReference type="SUPFAM" id="SSF53822">
    <property type="entry name" value="Periplasmic binding protein-like I"/>
    <property type="match status" value="1"/>
</dbReference>
<evidence type="ECO:0000313" key="6">
    <source>
        <dbReference type="Proteomes" id="UP001589698"/>
    </source>
</evidence>
<comment type="caution">
    <text evidence="5">The sequence shown here is derived from an EMBL/GenBank/DDBJ whole genome shotgun (WGS) entry which is preliminary data.</text>
</comment>
<keyword evidence="2 5" id="KW-0238">DNA-binding</keyword>
<dbReference type="InterPro" id="IPR028082">
    <property type="entry name" value="Peripla_BP_I"/>
</dbReference>
<dbReference type="RefSeq" id="WP_378518982.1">
    <property type="nucleotide sequence ID" value="NZ_CBCSDI010000056.1"/>
</dbReference>
<dbReference type="Pfam" id="PF00356">
    <property type="entry name" value="LacI"/>
    <property type="match status" value="1"/>
</dbReference>
<evidence type="ECO:0000256" key="2">
    <source>
        <dbReference type="ARBA" id="ARBA00023125"/>
    </source>
</evidence>
<evidence type="ECO:0000259" key="4">
    <source>
        <dbReference type="PROSITE" id="PS50932"/>
    </source>
</evidence>
<dbReference type="InterPro" id="IPR000843">
    <property type="entry name" value="HTH_LacI"/>
</dbReference>
<keyword evidence="6" id="KW-1185">Reference proteome</keyword>
<evidence type="ECO:0000313" key="5">
    <source>
        <dbReference type="EMBL" id="MFC0223226.1"/>
    </source>
</evidence>
<name>A0ABV6E2Q5_9ACTN</name>
<feature type="domain" description="HTH lacI-type" evidence="4">
    <location>
        <begin position="5"/>
        <end position="59"/>
    </location>
</feature>
<keyword evidence="3" id="KW-0804">Transcription</keyword>
<evidence type="ECO:0000256" key="3">
    <source>
        <dbReference type="ARBA" id="ARBA00023163"/>
    </source>
</evidence>
<dbReference type="PROSITE" id="PS50932">
    <property type="entry name" value="HTH_LACI_2"/>
    <property type="match status" value="1"/>
</dbReference>
<proteinExistence type="predicted"/>
<dbReference type="Gene3D" id="3.40.50.2300">
    <property type="match status" value="2"/>
</dbReference>
<dbReference type="InterPro" id="IPR046335">
    <property type="entry name" value="LacI/GalR-like_sensor"/>
</dbReference>
<dbReference type="Gene3D" id="1.10.260.40">
    <property type="entry name" value="lambda repressor-like DNA-binding domains"/>
    <property type="match status" value="1"/>
</dbReference>
<dbReference type="CDD" id="cd01392">
    <property type="entry name" value="HTH_LacI"/>
    <property type="match status" value="1"/>
</dbReference>
<evidence type="ECO:0000256" key="1">
    <source>
        <dbReference type="ARBA" id="ARBA00023015"/>
    </source>
</evidence>
<dbReference type="PROSITE" id="PS00356">
    <property type="entry name" value="HTH_LACI_1"/>
    <property type="match status" value="1"/>
</dbReference>
<accession>A0ABV6E2Q5</accession>